<keyword evidence="3 5" id="KW-0732">Signal</keyword>
<keyword evidence="2" id="KW-0813">Transport</keyword>
<proteinExistence type="inferred from homology"/>
<dbReference type="GO" id="GO:0030288">
    <property type="term" value="C:outer membrane-bounded periplasmic space"/>
    <property type="evidence" value="ECO:0007669"/>
    <property type="project" value="InterPro"/>
</dbReference>
<dbReference type="PIRSF" id="PIRSF006470">
    <property type="entry name" value="DctB"/>
    <property type="match status" value="1"/>
</dbReference>
<keyword evidence="4" id="KW-0175">Coiled coil</keyword>
<dbReference type="NCBIfam" id="TIGR00787">
    <property type="entry name" value="dctP"/>
    <property type="match status" value="1"/>
</dbReference>
<dbReference type="CDD" id="cd13603">
    <property type="entry name" value="PBP2_TRAP_Siap_TeaA_like"/>
    <property type="match status" value="1"/>
</dbReference>
<feature type="chain" id="PRO_5038577726" description="C4-dicarboxylate ABC transporter substrate-binding protein" evidence="5">
    <location>
        <begin position="18"/>
        <end position="343"/>
    </location>
</feature>
<dbReference type="Proteomes" id="UP000053354">
    <property type="component" value="Chromosome"/>
</dbReference>
<dbReference type="InterPro" id="IPR018389">
    <property type="entry name" value="DctP_fam"/>
</dbReference>
<name>A0A1B1RZJ5_9BACL</name>
<comment type="similarity">
    <text evidence="1">Belongs to the bacterial solute-binding protein 7 family.</text>
</comment>
<dbReference type="InterPro" id="IPR038404">
    <property type="entry name" value="TRAP_DctP_sf"/>
</dbReference>
<feature type="signal peptide" evidence="5">
    <location>
        <begin position="1"/>
        <end position="17"/>
    </location>
</feature>
<dbReference type="KEGG" id="pll:I858_004710"/>
<protein>
    <recommendedName>
        <fullName evidence="8">C4-dicarboxylate ABC transporter substrate-binding protein</fullName>
    </recommendedName>
</protein>
<sequence>MKKFLLLLMIAGLTLLAACGSEETASSTTGTEDNAEPIELRIGVVVGDWSPHYKGAQALADALDEKTDGQMKLTVFPDGQLGGEREMLEAVQNGSLDMGLISSAVYSAFEPKMSVIDIPYLVNSFDEAEALMDGEAGKALSALMLEKGMRNLAWGHNDFRVITNNKQAVEKPEDLSSLKMRVPESKVLADWYSDLGTMATPMPFPDIYAALQQGVVDGQDNGPILSYAAKFYEHQSYLTVSNHQYSPIGFFVSEKVWAELSDTQQQALEEAAQEASEVERQAIREFNENSITAMEEAGLETFRPTDEERAAFKETTTNLVDEVRAEAGEDLTNMILEEAGYQE</sequence>
<dbReference type="InterPro" id="IPR004682">
    <property type="entry name" value="TRAP_DctP"/>
</dbReference>
<dbReference type="AlphaFoldDB" id="A0A1B1RZJ5"/>
<evidence type="ECO:0000256" key="5">
    <source>
        <dbReference type="SAM" id="SignalP"/>
    </source>
</evidence>
<organism evidence="6 7">
    <name type="scientific">Planococcus versutus</name>
    <dbReference type="NCBI Taxonomy" id="1302659"/>
    <lineage>
        <taxon>Bacteria</taxon>
        <taxon>Bacillati</taxon>
        <taxon>Bacillota</taxon>
        <taxon>Bacilli</taxon>
        <taxon>Bacillales</taxon>
        <taxon>Caryophanaceae</taxon>
        <taxon>Planococcus</taxon>
    </lineage>
</organism>
<dbReference type="RefSeq" id="WP_049694469.1">
    <property type="nucleotide sequence ID" value="NZ_CP016540.2"/>
</dbReference>
<evidence type="ECO:0000256" key="1">
    <source>
        <dbReference type="ARBA" id="ARBA00009023"/>
    </source>
</evidence>
<gene>
    <name evidence="6" type="ORF">I858_004710</name>
</gene>
<evidence type="ECO:0000313" key="6">
    <source>
        <dbReference type="EMBL" id="ANU26334.1"/>
    </source>
</evidence>
<dbReference type="PROSITE" id="PS51257">
    <property type="entry name" value="PROKAR_LIPOPROTEIN"/>
    <property type="match status" value="1"/>
</dbReference>
<dbReference type="GO" id="GO:0055085">
    <property type="term" value="P:transmembrane transport"/>
    <property type="evidence" value="ECO:0007669"/>
    <property type="project" value="InterPro"/>
</dbReference>
<evidence type="ECO:0000256" key="4">
    <source>
        <dbReference type="SAM" id="Coils"/>
    </source>
</evidence>
<evidence type="ECO:0000256" key="2">
    <source>
        <dbReference type="ARBA" id="ARBA00022448"/>
    </source>
</evidence>
<dbReference type="PANTHER" id="PTHR33376">
    <property type="match status" value="1"/>
</dbReference>
<evidence type="ECO:0000313" key="7">
    <source>
        <dbReference type="Proteomes" id="UP000053354"/>
    </source>
</evidence>
<feature type="coiled-coil region" evidence="4">
    <location>
        <begin position="261"/>
        <end position="288"/>
    </location>
</feature>
<dbReference type="Pfam" id="PF03480">
    <property type="entry name" value="DctP"/>
    <property type="match status" value="1"/>
</dbReference>
<dbReference type="STRING" id="1302659.I858_004710"/>
<dbReference type="EMBL" id="CP016540">
    <property type="protein sequence ID" value="ANU26334.1"/>
    <property type="molecule type" value="Genomic_DNA"/>
</dbReference>
<keyword evidence="7" id="KW-1185">Reference proteome</keyword>
<dbReference type="NCBIfam" id="NF037995">
    <property type="entry name" value="TRAP_S1"/>
    <property type="match status" value="1"/>
</dbReference>
<dbReference type="PANTHER" id="PTHR33376:SF7">
    <property type="entry name" value="C4-DICARBOXYLATE-BINDING PROTEIN DCTB"/>
    <property type="match status" value="1"/>
</dbReference>
<dbReference type="OrthoDB" id="2087at2"/>
<dbReference type="Gene3D" id="3.40.190.170">
    <property type="entry name" value="Bacterial extracellular solute-binding protein, family 7"/>
    <property type="match status" value="1"/>
</dbReference>
<evidence type="ECO:0008006" key="8">
    <source>
        <dbReference type="Google" id="ProtNLM"/>
    </source>
</evidence>
<reference evidence="6" key="1">
    <citation type="submission" date="2016-10" db="EMBL/GenBank/DDBJ databases">
        <authorList>
            <person name="See-Too W.S."/>
        </authorList>
    </citation>
    <scope>NUCLEOTIDE SEQUENCE</scope>
    <source>
        <strain evidence="6">L10.15</strain>
    </source>
</reference>
<evidence type="ECO:0000256" key="3">
    <source>
        <dbReference type="ARBA" id="ARBA00022729"/>
    </source>
</evidence>
<accession>A0A1B1RZJ5</accession>